<dbReference type="EMBL" id="JAXCLA010000005">
    <property type="protein sequence ID" value="MDY0746287.1"/>
    <property type="molecule type" value="Genomic_DNA"/>
</dbReference>
<dbReference type="PANTHER" id="PTHR43861">
    <property type="entry name" value="TRANS-ACONITATE 2-METHYLTRANSFERASE-RELATED"/>
    <property type="match status" value="1"/>
</dbReference>
<dbReference type="Proteomes" id="UP001285263">
    <property type="component" value="Unassembled WGS sequence"/>
</dbReference>
<name>A0ABU5DJ14_9BURK</name>
<dbReference type="RefSeq" id="WP_320424189.1">
    <property type="nucleotide sequence ID" value="NZ_JAXCLA010000005.1"/>
</dbReference>
<dbReference type="InterPro" id="IPR029063">
    <property type="entry name" value="SAM-dependent_MTases_sf"/>
</dbReference>
<evidence type="ECO:0000313" key="1">
    <source>
        <dbReference type="EMBL" id="MDY0746287.1"/>
    </source>
</evidence>
<accession>A0ABU5DJ14</accession>
<dbReference type="Gene3D" id="3.40.50.150">
    <property type="entry name" value="Vaccinia Virus protein VP39"/>
    <property type="match status" value="1"/>
</dbReference>
<keyword evidence="1" id="KW-0808">Transferase</keyword>
<reference evidence="1 2" key="1">
    <citation type="submission" date="2023-11" db="EMBL/GenBank/DDBJ databases">
        <title>Paucibacter sp. nov., isolated from fresh soil in Korea.</title>
        <authorList>
            <person name="Le N.T.T."/>
        </authorList>
    </citation>
    <scope>NUCLEOTIDE SEQUENCE [LARGE SCALE GENOMIC DNA]</scope>
    <source>
        <strain evidence="1 2">R3-3</strain>
    </source>
</reference>
<proteinExistence type="predicted"/>
<organism evidence="1 2">
    <name type="scientific">Roseateles agri</name>
    <dbReference type="NCBI Taxonomy" id="3098619"/>
    <lineage>
        <taxon>Bacteria</taxon>
        <taxon>Pseudomonadati</taxon>
        <taxon>Pseudomonadota</taxon>
        <taxon>Betaproteobacteria</taxon>
        <taxon>Burkholderiales</taxon>
        <taxon>Sphaerotilaceae</taxon>
        <taxon>Roseateles</taxon>
    </lineage>
</organism>
<dbReference type="GO" id="GO:0008168">
    <property type="term" value="F:methyltransferase activity"/>
    <property type="evidence" value="ECO:0007669"/>
    <property type="project" value="UniProtKB-KW"/>
</dbReference>
<evidence type="ECO:0000313" key="2">
    <source>
        <dbReference type="Proteomes" id="UP001285263"/>
    </source>
</evidence>
<gene>
    <name evidence="1" type="ORF">SNE35_17370</name>
</gene>
<dbReference type="GO" id="GO:0032259">
    <property type="term" value="P:methylation"/>
    <property type="evidence" value="ECO:0007669"/>
    <property type="project" value="UniProtKB-KW"/>
</dbReference>
<keyword evidence="1" id="KW-0489">Methyltransferase</keyword>
<sequence>MPPDQETAVIESHIHHIAYSAATRASAPAAFELLDNTDNPRPDWYEYWPIRRYLLTQPLVEDHYYGFLSPKFETKTGLAAQEFADAVAQQSPDVDLIFCCPHPEVGALFRNVYYGSDATAPGSLDLYSAILDAKPWQLDIRSMVNDERDTIYSNYFVARPAFWREWLEVAEAIFAIAEDPAHPLSAALNTRTSYTGEVMRKVFLIEGLASALVARRGWRAVSIPIRQHAGNQNIFSAYRADAKACDALKRAYKDTGDEKYLQRFNERASQVIAAFRRGAAAPATPTQPDHHEPPHTMAIKQTPAHDKFNDTILQLLLQHQPRKVVEVGCMRGTLAAKYFETHPGTDWTGVDIDEDNVAIAKEVCGTAILADIEKLNEASWQAFGAADAWVFGDVLEHLRDPWQVLRKVRNQLSDQGVVIACIPNSQHWSFQARVNAGLMQYQDDGLFDRTHIRFFSRMTMVEMFQSTGYTVEGLIARNITFPGQEKYMAPIRAMAQASGADPDQAERDSLAFQFVLVGRKTA</sequence>
<dbReference type="CDD" id="cd02440">
    <property type="entry name" value="AdoMet_MTases"/>
    <property type="match status" value="1"/>
</dbReference>
<dbReference type="Pfam" id="PF13489">
    <property type="entry name" value="Methyltransf_23"/>
    <property type="match status" value="1"/>
</dbReference>
<comment type="caution">
    <text evidence="1">The sequence shown here is derived from an EMBL/GenBank/DDBJ whole genome shotgun (WGS) entry which is preliminary data.</text>
</comment>
<keyword evidence="2" id="KW-1185">Reference proteome</keyword>
<dbReference type="SUPFAM" id="SSF53335">
    <property type="entry name" value="S-adenosyl-L-methionine-dependent methyltransferases"/>
    <property type="match status" value="1"/>
</dbReference>
<protein>
    <submittedName>
        <fullName evidence="1">Class I SAM-dependent methyltransferase</fullName>
        <ecNumber evidence="1">2.1.-.-</ecNumber>
    </submittedName>
</protein>
<dbReference type="EC" id="2.1.-.-" evidence="1"/>